<dbReference type="EMBL" id="JACKTI010000029">
    <property type="protein sequence ID" value="MCV7023673.1"/>
    <property type="molecule type" value="Genomic_DNA"/>
</dbReference>
<evidence type="ECO:0000313" key="1">
    <source>
        <dbReference type="EMBL" id="GAT07681.1"/>
    </source>
</evidence>
<organism evidence="2 4">
    <name type="scientific">Mycolicibacterium novocastrense</name>
    <name type="common">Mycobacterium novocastrense</name>
    <dbReference type="NCBI Taxonomy" id="59813"/>
    <lineage>
        <taxon>Bacteria</taxon>
        <taxon>Bacillati</taxon>
        <taxon>Actinomycetota</taxon>
        <taxon>Actinomycetes</taxon>
        <taxon>Mycobacteriales</taxon>
        <taxon>Mycobacteriaceae</taxon>
        <taxon>Mycolicibacterium</taxon>
    </lineage>
</organism>
<gene>
    <name evidence="2" type="ORF">H7I77_09975</name>
    <name evidence="1" type="ORF">RMCN_0814</name>
</gene>
<dbReference type="Proteomes" id="UP001207528">
    <property type="component" value="Unassembled WGS sequence"/>
</dbReference>
<reference evidence="2" key="2">
    <citation type="submission" date="2020-07" db="EMBL/GenBank/DDBJ databases">
        <authorList>
            <person name="Pettersson B.M.F."/>
            <person name="Behra P.R.K."/>
            <person name="Ramesh M."/>
            <person name="Das S."/>
            <person name="Dasgupta S."/>
            <person name="Kirsebom L.A."/>
        </authorList>
    </citation>
    <scope>NUCLEOTIDE SEQUENCE</scope>
    <source>
        <strain evidence="2">DSM 44203</strain>
    </source>
</reference>
<evidence type="ECO:0000313" key="4">
    <source>
        <dbReference type="Proteomes" id="UP001207528"/>
    </source>
</evidence>
<evidence type="ECO:0000313" key="3">
    <source>
        <dbReference type="Proteomes" id="UP000069773"/>
    </source>
</evidence>
<dbReference type="RefSeq" id="WP_067387485.1">
    <property type="nucleotide sequence ID" value="NZ_BCTA01000013.1"/>
</dbReference>
<keyword evidence="3" id="KW-1185">Reference proteome</keyword>
<proteinExistence type="predicted"/>
<comment type="caution">
    <text evidence="2">The sequence shown here is derived from an EMBL/GenBank/DDBJ whole genome shotgun (WGS) entry which is preliminary data.</text>
</comment>
<dbReference type="Proteomes" id="UP000069773">
    <property type="component" value="Unassembled WGS sequence"/>
</dbReference>
<accession>A0AAW5SIN7</accession>
<dbReference type="AlphaFoldDB" id="A0AAW5SIN7"/>
<evidence type="ECO:0000313" key="2">
    <source>
        <dbReference type="EMBL" id="MCV7023673.1"/>
    </source>
</evidence>
<reference evidence="1 3" key="1">
    <citation type="journal article" date="2016" name="Genome Announc.">
        <title>Draft Genome Sequences of Five Rapidly Growing Mycobacterium Species, M. thermoresistibile, M. fortuitum subsp. acetamidolyticum, M. canariasense, M. brisbanense, and M. novocastrense.</title>
        <authorList>
            <person name="Katahira K."/>
            <person name="Ogura Y."/>
            <person name="Gotoh Y."/>
            <person name="Hayashi T."/>
        </authorList>
    </citation>
    <scope>NUCLEOTIDE SEQUENCE [LARGE SCALE GENOMIC DNA]</scope>
    <source>
        <strain evidence="1 3">JCM18114</strain>
    </source>
</reference>
<dbReference type="EMBL" id="BCTA01000013">
    <property type="protein sequence ID" value="GAT07681.1"/>
    <property type="molecule type" value="Genomic_DNA"/>
</dbReference>
<sequence>MSTSDSEQTLDAGRVDELHRALLRLVDKWSEDANLCDTEEPAVAELIRAMMGSLAGVVRLYEVSRPPSSAREDGVA</sequence>
<name>A0AAW5SIN7_MYCNV</name>
<protein>
    <submittedName>
        <fullName evidence="2">Uncharacterized protein</fullName>
    </submittedName>
</protein>
<reference evidence="2" key="3">
    <citation type="journal article" date="2022" name="BMC Genomics">
        <title>Comparative genome analysis of mycobacteria focusing on tRNA and non-coding RNA.</title>
        <authorList>
            <person name="Behra P.R.K."/>
            <person name="Pettersson B.M.F."/>
            <person name="Ramesh M."/>
            <person name="Das S."/>
            <person name="Dasgupta S."/>
            <person name="Kirsebom L.A."/>
        </authorList>
    </citation>
    <scope>NUCLEOTIDE SEQUENCE</scope>
    <source>
        <strain evidence="2">DSM 44203</strain>
    </source>
</reference>